<keyword evidence="2" id="KW-0472">Membrane</keyword>
<dbReference type="RefSeq" id="WP_168055481.1">
    <property type="nucleotide sequence ID" value="NZ_JAATJR010000015.1"/>
</dbReference>
<proteinExistence type="predicted"/>
<protein>
    <recommendedName>
        <fullName evidence="5">TIGR03750 family conjugal transfer protein</fullName>
    </recommendedName>
</protein>
<organism evidence="3 4">
    <name type="scientific">Falsiroseomonas frigidaquae</name>
    <dbReference type="NCBI Taxonomy" id="487318"/>
    <lineage>
        <taxon>Bacteria</taxon>
        <taxon>Pseudomonadati</taxon>
        <taxon>Pseudomonadota</taxon>
        <taxon>Alphaproteobacteria</taxon>
        <taxon>Acetobacterales</taxon>
        <taxon>Roseomonadaceae</taxon>
        <taxon>Falsiroseomonas</taxon>
    </lineage>
</organism>
<evidence type="ECO:0000313" key="3">
    <source>
        <dbReference type="EMBL" id="NKE48774.1"/>
    </source>
</evidence>
<keyword evidence="2" id="KW-1133">Transmembrane helix</keyword>
<feature type="compositionally biased region" description="Pro residues" evidence="1">
    <location>
        <begin position="115"/>
        <end position="132"/>
    </location>
</feature>
<gene>
    <name evidence="3" type="ORF">HB662_28675</name>
</gene>
<accession>A0ABX1F8R6</accession>
<dbReference type="EMBL" id="JAAVTX010000015">
    <property type="protein sequence ID" value="NKE48774.1"/>
    <property type="molecule type" value="Genomic_DNA"/>
</dbReference>
<keyword evidence="4" id="KW-1185">Reference proteome</keyword>
<comment type="caution">
    <text evidence="3">The sequence shown here is derived from an EMBL/GenBank/DDBJ whole genome shotgun (WGS) entry which is preliminary data.</text>
</comment>
<evidence type="ECO:0000256" key="1">
    <source>
        <dbReference type="SAM" id="MobiDB-lite"/>
    </source>
</evidence>
<evidence type="ECO:0008006" key="5">
    <source>
        <dbReference type="Google" id="ProtNLM"/>
    </source>
</evidence>
<evidence type="ECO:0000256" key="2">
    <source>
        <dbReference type="SAM" id="Phobius"/>
    </source>
</evidence>
<dbReference type="Proteomes" id="UP000765160">
    <property type="component" value="Unassembled WGS sequence"/>
</dbReference>
<feature type="transmembrane region" description="Helical" evidence="2">
    <location>
        <begin position="50"/>
        <end position="70"/>
    </location>
</feature>
<evidence type="ECO:0000313" key="4">
    <source>
        <dbReference type="Proteomes" id="UP000765160"/>
    </source>
</evidence>
<reference evidence="3 4" key="1">
    <citation type="submission" date="2020-03" db="EMBL/GenBank/DDBJ databases">
        <title>Roseomonas selenitidurans sp. nov. isolated from soil.</title>
        <authorList>
            <person name="Liu H."/>
        </authorList>
    </citation>
    <scope>NUCLEOTIDE SEQUENCE [LARGE SCALE GENOMIC DNA]</scope>
    <source>
        <strain evidence="3 4">JCM 15073</strain>
    </source>
</reference>
<name>A0ABX1F8R6_9PROT</name>
<feature type="transmembrane region" description="Helical" evidence="2">
    <location>
        <begin position="21"/>
        <end position="44"/>
    </location>
</feature>
<feature type="region of interest" description="Disordered" evidence="1">
    <location>
        <begin position="99"/>
        <end position="147"/>
    </location>
</feature>
<keyword evidence="2" id="KW-0812">Transmembrane</keyword>
<sequence length="147" mass="16240">MVRARNRSIQLSTIEGVEVSRPLFLMAIAGCAGAIGLSLIFGDLLYLHEIALLLVLGAGTLALSWHVGALKVFSKLTRQNGWTVHWWIGPLRLMREAVEKAMEDRSRPTSRPAYHHPPPSPPATPPRPSPAPPDDDATIRIFPQRRP</sequence>